<dbReference type="GO" id="GO:0006282">
    <property type="term" value="P:regulation of DNA repair"/>
    <property type="evidence" value="ECO:0007669"/>
    <property type="project" value="InterPro"/>
</dbReference>
<sequence>MDFYLWASARCSTQECCPSDIASKLKTKGATSEEIEDILHRLEAEGFLNEDRFAQAFTNDKARFDGWGRIKIHYSLRQKGISESAIDEALSNLSETDYLNRLLDFIQSKRRTTRGDSPYAIRQKIARSAITRGYEPALVFQVLDLEE</sequence>
<accession>J9G7L7</accession>
<keyword evidence="4" id="KW-0963">Cytoplasm</keyword>
<feature type="domain" description="RecX third three-helical" evidence="6">
    <location>
        <begin position="97"/>
        <end position="143"/>
    </location>
</feature>
<evidence type="ECO:0000313" key="7">
    <source>
        <dbReference type="EMBL" id="EJX03237.1"/>
    </source>
</evidence>
<name>J9G7L7_9ZZZZ</name>
<dbReference type="Pfam" id="PF02631">
    <property type="entry name" value="RecX_HTH2"/>
    <property type="match status" value="1"/>
</dbReference>
<dbReference type="GO" id="GO:0005737">
    <property type="term" value="C:cytoplasm"/>
    <property type="evidence" value="ECO:0007669"/>
    <property type="project" value="UniProtKB-SubCell"/>
</dbReference>
<protein>
    <recommendedName>
        <fullName evidence="3">Regulatory protein RecX</fullName>
    </recommendedName>
</protein>
<gene>
    <name evidence="7" type="ORF">EVA_08658</name>
</gene>
<comment type="subcellular location">
    <subcellularLocation>
        <location evidence="1">Cytoplasm</location>
    </subcellularLocation>
</comment>
<evidence type="ECO:0000259" key="6">
    <source>
        <dbReference type="Pfam" id="PF21981"/>
    </source>
</evidence>
<dbReference type="InterPro" id="IPR003783">
    <property type="entry name" value="Regulatory_RecX"/>
</dbReference>
<reference evidence="7" key="1">
    <citation type="journal article" date="2012" name="PLoS ONE">
        <title>Gene sets for utilization of primary and secondary nutrition supplies in the distal gut of endangered iberian lynx.</title>
        <authorList>
            <person name="Alcaide M."/>
            <person name="Messina E."/>
            <person name="Richter M."/>
            <person name="Bargiela R."/>
            <person name="Peplies J."/>
            <person name="Huws S.A."/>
            <person name="Newbold C.J."/>
            <person name="Golyshin P.N."/>
            <person name="Simon M.A."/>
            <person name="Lopez G."/>
            <person name="Yakimov M.M."/>
            <person name="Ferrer M."/>
        </authorList>
    </citation>
    <scope>NUCLEOTIDE SEQUENCE</scope>
</reference>
<evidence type="ECO:0000256" key="1">
    <source>
        <dbReference type="ARBA" id="ARBA00004496"/>
    </source>
</evidence>
<organism evidence="7">
    <name type="scientific">gut metagenome</name>
    <dbReference type="NCBI Taxonomy" id="749906"/>
    <lineage>
        <taxon>unclassified sequences</taxon>
        <taxon>metagenomes</taxon>
        <taxon>organismal metagenomes</taxon>
    </lineage>
</organism>
<dbReference type="InterPro" id="IPR053924">
    <property type="entry name" value="RecX_HTH_2nd"/>
</dbReference>
<dbReference type="InterPro" id="IPR053925">
    <property type="entry name" value="RecX_HTH_3rd"/>
</dbReference>
<dbReference type="PANTHER" id="PTHR33602:SF1">
    <property type="entry name" value="REGULATORY PROTEIN RECX FAMILY PROTEIN"/>
    <property type="match status" value="1"/>
</dbReference>
<evidence type="ECO:0000259" key="5">
    <source>
        <dbReference type="Pfam" id="PF02631"/>
    </source>
</evidence>
<evidence type="ECO:0000256" key="4">
    <source>
        <dbReference type="ARBA" id="ARBA00022490"/>
    </source>
</evidence>
<comment type="similarity">
    <text evidence="2">Belongs to the RecX family.</text>
</comment>
<dbReference type="Pfam" id="PF21981">
    <property type="entry name" value="RecX_HTH3"/>
    <property type="match status" value="1"/>
</dbReference>
<comment type="caution">
    <text evidence="7">The sequence shown here is derived from an EMBL/GenBank/DDBJ whole genome shotgun (WGS) entry which is preliminary data.</text>
</comment>
<dbReference type="AlphaFoldDB" id="J9G7L7"/>
<dbReference type="Gene3D" id="1.10.10.10">
    <property type="entry name" value="Winged helix-like DNA-binding domain superfamily/Winged helix DNA-binding domain"/>
    <property type="match status" value="1"/>
</dbReference>
<dbReference type="PANTHER" id="PTHR33602">
    <property type="entry name" value="REGULATORY PROTEIN RECX FAMILY PROTEIN"/>
    <property type="match status" value="1"/>
</dbReference>
<dbReference type="EMBL" id="AMCI01002245">
    <property type="protein sequence ID" value="EJX03237.1"/>
    <property type="molecule type" value="Genomic_DNA"/>
</dbReference>
<evidence type="ECO:0000256" key="3">
    <source>
        <dbReference type="ARBA" id="ARBA00018111"/>
    </source>
</evidence>
<evidence type="ECO:0000256" key="2">
    <source>
        <dbReference type="ARBA" id="ARBA00009695"/>
    </source>
</evidence>
<feature type="domain" description="RecX second three-helical" evidence="5">
    <location>
        <begin position="49"/>
        <end position="90"/>
    </location>
</feature>
<proteinExistence type="inferred from homology"/>
<dbReference type="InterPro" id="IPR036388">
    <property type="entry name" value="WH-like_DNA-bd_sf"/>
</dbReference>